<dbReference type="Pfam" id="PF01152">
    <property type="entry name" value="Bac_globin"/>
    <property type="match status" value="1"/>
</dbReference>
<dbReference type="InterPro" id="IPR009050">
    <property type="entry name" value="Globin-like_sf"/>
</dbReference>
<feature type="chain" id="PRO_5021011841" evidence="6">
    <location>
        <begin position="18"/>
        <end position="138"/>
    </location>
</feature>
<protein>
    <submittedName>
        <fullName evidence="7">Group 1 truncated hemoglobin</fullName>
    </submittedName>
</protein>
<accession>A0A4Q9H058</accession>
<dbReference type="CDD" id="cd00454">
    <property type="entry name" value="TrHb1_N"/>
    <property type="match status" value="1"/>
</dbReference>
<feature type="signal peptide" evidence="6">
    <location>
        <begin position="1"/>
        <end position="17"/>
    </location>
</feature>
<organism evidence="7 8">
    <name type="scientific">Aquabacterium lacunae</name>
    <dbReference type="NCBI Taxonomy" id="2528630"/>
    <lineage>
        <taxon>Bacteria</taxon>
        <taxon>Pseudomonadati</taxon>
        <taxon>Pseudomonadota</taxon>
        <taxon>Betaproteobacteria</taxon>
        <taxon>Burkholderiales</taxon>
        <taxon>Aquabacterium</taxon>
    </lineage>
</organism>
<dbReference type="GO" id="GO:0019825">
    <property type="term" value="F:oxygen binding"/>
    <property type="evidence" value="ECO:0007669"/>
    <property type="project" value="InterPro"/>
</dbReference>
<dbReference type="InterPro" id="IPR001486">
    <property type="entry name" value="Hemoglobin_trunc"/>
</dbReference>
<sequence length="138" mass="15070">MHRLILSLLIASLAACSHTPSVPLYRQLGGPDGIQDIVGRTLTRVAQHPTAGRTFKGVKMPFLVDSVSKYVCKVADGPCVYEGENMVRAHADLGLQGSEFDVMVSVLREELDRAGVGDAAKNELLRRLAPSRRDMVQR</sequence>
<evidence type="ECO:0000256" key="4">
    <source>
        <dbReference type="ARBA" id="ARBA00023004"/>
    </source>
</evidence>
<reference evidence="7 8" key="1">
    <citation type="submission" date="2019-02" db="EMBL/GenBank/DDBJ databases">
        <title>Aquabacterium sp. strain KMB7.</title>
        <authorList>
            <person name="Chen W.-M."/>
        </authorList>
    </citation>
    <scope>NUCLEOTIDE SEQUENCE [LARGE SCALE GENOMIC DNA]</scope>
    <source>
        <strain evidence="7 8">KMB7</strain>
    </source>
</reference>
<evidence type="ECO:0000313" key="7">
    <source>
        <dbReference type="EMBL" id="TBO32649.1"/>
    </source>
</evidence>
<proteinExistence type="predicted"/>
<dbReference type="PROSITE" id="PS51257">
    <property type="entry name" value="PROKAR_LIPOPROTEIN"/>
    <property type="match status" value="1"/>
</dbReference>
<dbReference type="Gene3D" id="1.10.490.10">
    <property type="entry name" value="Globins"/>
    <property type="match status" value="1"/>
</dbReference>
<dbReference type="RefSeq" id="WP_130966861.1">
    <property type="nucleotide sequence ID" value="NZ_SIXI01000002.1"/>
</dbReference>
<dbReference type="GO" id="GO:0020037">
    <property type="term" value="F:heme binding"/>
    <property type="evidence" value="ECO:0007669"/>
    <property type="project" value="InterPro"/>
</dbReference>
<keyword evidence="4 5" id="KW-0408">Iron</keyword>
<comment type="caution">
    <text evidence="7">The sequence shown here is derived from an EMBL/GenBank/DDBJ whole genome shotgun (WGS) entry which is preliminary data.</text>
</comment>
<keyword evidence="8" id="KW-1185">Reference proteome</keyword>
<dbReference type="AlphaFoldDB" id="A0A4Q9H058"/>
<keyword evidence="1" id="KW-0813">Transport</keyword>
<evidence type="ECO:0000313" key="8">
    <source>
        <dbReference type="Proteomes" id="UP000292120"/>
    </source>
</evidence>
<dbReference type="EMBL" id="SIXI01000002">
    <property type="protein sequence ID" value="TBO32649.1"/>
    <property type="molecule type" value="Genomic_DNA"/>
</dbReference>
<keyword evidence="6" id="KW-0732">Signal</keyword>
<evidence type="ECO:0000256" key="5">
    <source>
        <dbReference type="PIRSR" id="PIRSR601486-1"/>
    </source>
</evidence>
<dbReference type="SUPFAM" id="SSF46458">
    <property type="entry name" value="Globin-like"/>
    <property type="match status" value="1"/>
</dbReference>
<keyword evidence="2 5" id="KW-0349">Heme</keyword>
<dbReference type="Proteomes" id="UP000292120">
    <property type="component" value="Unassembled WGS sequence"/>
</dbReference>
<dbReference type="InterPro" id="IPR012292">
    <property type="entry name" value="Globin/Proto"/>
</dbReference>
<evidence type="ECO:0000256" key="6">
    <source>
        <dbReference type="SAM" id="SignalP"/>
    </source>
</evidence>
<keyword evidence="3 5" id="KW-0479">Metal-binding</keyword>
<dbReference type="OrthoDB" id="9795814at2"/>
<evidence type="ECO:0000256" key="2">
    <source>
        <dbReference type="ARBA" id="ARBA00022617"/>
    </source>
</evidence>
<gene>
    <name evidence="7" type="ORF">EYS42_05570</name>
</gene>
<name>A0A4Q9H058_9BURK</name>
<evidence type="ECO:0000256" key="1">
    <source>
        <dbReference type="ARBA" id="ARBA00022448"/>
    </source>
</evidence>
<feature type="binding site" description="distal binding residue" evidence="5">
    <location>
        <position position="90"/>
    </location>
    <ligand>
        <name>heme</name>
        <dbReference type="ChEBI" id="CHEBI:30413"/>
    </ligand>
    <ligandPart>
        <name>Fe</name>
        <dbReference type="ChEBI" id="CHEBI:18248"/>
    </ligandPart>
</feature>
<evidence type="ECO:0000256" key="3">
    <source>
        <dbReference type="ARBA" id="ARBA00022723"/>
    </source>
</evidence>
<dbReference type="GO" id="GO:0046872">
    <property type="term" value="F:metal ion binding"/>
    <property type="evidence" value="ECO:0007669"/>
    <property type="project" value="UniProtKB-KW"/>
</dbReference>